<reference evidence="1 2" key="1">
    <citation type="submission" date="2024-08" db="EMBL/GenBank/DDBJ databases">
        <title>Gnathostoma spinigerum genome.</title>
        <authorList>
            <person name="Gonzalez-Bertolin B."/>
            <person name="Monzon S."/>
            <person name="Zaballos A."/>
            <person name="Jimenez P."/>
            <person name="Dekumyoy P."/>
            <person name="Varona S."/>
            <person name="Cuesta I."/>
            <person name="Sumanam S."/>
            <person name="Adisakwattana P."/>
            <person name="Gasser R.B."/>
            <person name="Hernandez-Gonzalez A."/>
            <person name="Young N.D."/>
            <person name="Perteguer M.J."/>
        </authorList>
    </citation>
    <scope>NUCLEOTIDE SEQUENCE [LARGE SCALE GENOMIC DNA]</scope>
    <source>
        <strain evidence="1">AL3</strain>
        <tissue evidence="1">Liver</tissue>
    </source>
</reference>
<protein>
    <submittedName>
        <fullName evidence="1">Uncharacterized protein</fullName>
    </submittedName>
</protein>
<dbReference type="EMBL" id="JBGFUD010005395">
    <property type="protein sequence ID" value="MFH4980322.1"/>
    <property type="molecule type" value="Genomic_DNA"/>
</dbReference>
<dbReference type="Proteomes" id="UP001608902">
    <property type="component" value="Unassembled WGS sequence"/>
</dbReference>
<gene>
    <name evidence="1" type="ORF">AB6A40_007031</name>
</gene>
<accession>A0ABD6EM85</accession>
<comment type="caution">
    <text evidence="1">The sequence shown here is derived from an EMBL/GenBank/DDBJ whole genome shotgun (WGS) entry which is preliminary data.</text>
</comment>
<evidence type="ECO:0000313" key="2">
    <source>
        <dbReference type="Proteomes" id="UP001608902"/>
    </source>
</evidence>
<keyword evidence="2" id="KW-1185">Reference proteome</keyword>
<organism evidence="1 2">
    <name type="scientific">Gnathostoma spinigerum</name>
    <dbReference type="NCBI Taxonomy" id="75299"/>
    <lineage>
        <taxon>Eukaryota</taxon>
        <taxon>Metazoa</taxon>
        <taxon>Ecdysozoa</taxon>
        <taxon>Nematoda</taxon>
        <taxon>Chromadorea</taxon>
        <taxon>Rhabditida</taxon>
        <taxon>Spirurina</taxon>
        <taxon>Gnathostomatomorpha</taxon>
        <taxon>Gnathostomatoidea</taxon>
        <taxon>Gnathostomatidae</taxon>
        <taxon>Gnathostoma</taxon>
    </lineage>
</organism>
<sequence>MVPPRTKSVVKLVRSREIYGSSKALSSFRYRTRIDQLLFPSIVVKRGYHMGAVHNILYEGVFLGLSHDSKYLICLMNPSFDNHLPGFPAPANETEDDFDELNAAPTAKTLIVLSVSPRSAEPAFIAHLSRTSAPYVYATFPLNSSFISLITFPDNPTVERAVCSPQTIWAHIDFILFKNGLHFSMEALTVISCRWSKKKISKTFLRSTDFGAILNAGIELVSFLFTKSCPRLANAKSRHRKVWKVIRNKGEHENMVDPHFPQGINIRGITVREASPMLAASDRSYGRLDPVITTDDYSAKSSSDLYFCETVLDIERVIHTVMPKTLEANGEKFVAVFDYEMDVVETEGFVAQILVSCVLEAQSNVSGDFRCFIGVFTIDWNMFEGRFKTYSWNVIREIPYRIAQQPNLWYPFTVRRMPHADEKMLSNEQAIEGQSLALLSTGFPGVEFIGFEKDLPFVGV</sequence>
<proteinExistence type="predicted"/>
<evidence type="ECO:0000313" key="1">
    <source>
        <dbReference type="EMBL" id="MFH4980322.1"/>
    </source>
</evidence>
<dbReference type="AlphaFoldDB" id="A0ABD6EM85"/>
<name>A0ABD6EM85_9BILA</name>